<reference evidence="1 2" key="1">
    <citation type="submission" date="2019-05" db="EMBL/GenBank/DDBJ databases">
        <authorList>
            <person name="Chung H.-M."/>
            <person name="Dalia R."/>
            <person name="Diaz J."/>
            <person name="Khakhina S."/>
            <person name="Lee-Soety J.Y."/>
            <person name="Lindberg H.M."/>
            <person name="Pape-Zambito D.A."/>
            <person name="Sunnen C.N."/>
            <person name="Garlena R.A."/>
            <person name="Russell D.A."/>
            <person name="Pope W.H."/>
            <person name="Jacobs-Sera D."/>
            <person name="Hatfull G.F."/>
        </authorList>
    </citation>
    <scope>NUCLEOTIDE SEQUENCE [LARGE SCALE GENOMIC DNA]</scope>
</reference>
<organism evidence="1 2">
    <name type="scientific">Mycobacterium phage Stephig9</name>
    <dbReference type="NCBI Taxonomy" id="2591224"/>
    <lineage>
        <taxon>Viruses</taxon>
        <taxon>Duplodnaviria</taxon>
        <taxon>Heunggongvirae</taxon>
        <taxon>Uroviricota</taxon>
        <taxon>Caudoviricetes</taxon>
        <taxon>Fromanvirus</taxon>
        <taxon>Fromanvirus astro</taxon>
    </lineage>
</organism>
<dbReference type="Proteomes" id="UP000317263">
    <property type="component" value="Segment"/>
</dbReference>
<evidence type="ECO:0000313" key="1">
    <source>
        <dbReference type="EMBL" id="QDH93024.1"/>
    </source>
</evidence>
<proteinExistence type="predicted"/>
<evidence type="ECO:0000313" key="2">
    <source>
        <dbReference type="Proteomes" id="UP000317263"/>
    </source>
</evidence>
<accession>A0A514DHF6</accession>
<protein>
    <submittedName>
        <fullName evidence="1">Uncharacterized protein</fullName>
    </submittedName>
</protein>
<sequence>MHAKDLSGNHIGQQVEFFWHFPHSLVLANVMGELREVHHDGGDQVTLWLTAAESGDKTEFVVGEHIQVVVAEERK</sequence>
<dbReference type="EMBL" id="MK937605">
    <property type="protein sequence ID" value="QDH93024.1"/>
    <property type="molecule type" value="Genomic_DNA"/>
</dbReference>
<name>A0A514DHF6_9CAUD</name>
<gene>
    <name evidence="1" type="primary">78</name>
    <name evidence="1" type="ORF">SEA_STEPHIG9_78</name>
</gene>